<feature type="region of interest" description="Disordered" evidence="8">
    <location>
        <begin position="230"/>
        <end position="266"/>
    </location>
</feature>
<proteinExistence type="inferred from homology"/>
<gene>
    <name evidence="10" type="ORF">TASK_LOCUS9021</name>
</gene>
<sequence>MIDDRINDSYLSAEVAQVPESVSHRMMSHYCMDIQDQAPSRPSTLSLRFESSSNNYVDLKSHQMPRGYHSVKRTDSMDRDKVIGQLENNGSTPMTPTSFLNPKEITAEQEQFAEQLTKTIDKIKSEREGSLSEEIHLQHHPSSNTSPGYAATERATNPPTPTPQATQTIRVKLGDSETDSVTTSAPTVPSSPMLLSDVTSLHTAFSMAPASSICSNSSSVVAAALHNLRTQDGGTTGSPPSTTGDSTSPSSPSLDNPSGANRYPSVTTAAGISNRYPSLSLPPLRTDVADGNSGGRNTYASVGLTDMLVGSAEDPVTTTSVGGASSLAELTSTVTGPVIVNPTTDGFLQLFHHSTDQLGDVLSPVSYASTYLSQEEEEVEGLRPQQNESSLYVCNPLIDPNSSRGSGPLSQRHLANLVSYDGHSLAHPRQLHDYIPSSMPPTYTGEDQQQQQQQESIMLSQKRGLSNTASMTPPPSTVKRSRRRHEPTIAAAQALINATSNNMGQLSYAPTDVTSMVALKMEDRPATHQPIQPAISTASNAGSGRRVGVPTGGGQLTSQSMPITYEPQSIGRPDASLTSMEEELCSDPSMLKIEKKRARNRLAARRCRERKVNRIVSLESEVSMLNSYVDQLRTQLETAQKEANQLRLYLEQLSESYPGLQDKLKSLIQPTSQVVSTSSSLHPPPPLPES</sequence>
<dbReference type="STRING" id="60517.A0A158RAD2"/>
<dbReference type="AlphaFoldDB" id="A0A158RAD2"/>
<keyword evidence="4" id="KW-0238">DNA-binding</keyword>
<reference evidence="12" key="1">
    <citation type="submission" date="2016-04" db="UniProtKB">
        <authorList>
            <consortium name="WormBaseParasite"/>
        </authorList>
    </citation>
    <scope>IDENTIFICATION</scope>
</reference>
<evidence type="ECO:0000313" key="12">
    <source>
        <dbReference type="WBParaSite" id="TASK_0000902001-mRNA-1"/>
    </source>
</evidence>
<feature type="domain" description="BZIP" evidence="9">
    <location>
        <begin position="590"/>
        <end position="653"/>
    </location>
</feature>
<dbReference type="Pfam" id="PF00170">
    <property type="entry name" value="bZIP_1"/>
    <property type="match status" value="1"/>
</dbReference>
<evidence type="ECO:0000256" key="1">
    <source>
        <dbReference type="ARBA" id="ARBA00004123"/>
    </source>
</evidence>
<feature type="compositionally biased region" description="Polar residues" evidence="8">
    <location>
        <begin position="455"/>
        <end position="471"/>
    </location>
</feature>
<evidence type="ECO:0000256" key="5">
    <source>
        <dbReference type="ARBA" id="ARBA00023163"/>
    </source>
</evidence>
<dbReference type="WBParaSite" id="TASK_0000902001-mRNA-1">
    <property type="protein sequence ID" value="TASK_0000902001-mRNA-1"/>
    <property type="gene ID" value="TASK_0000902001"/>
</dbReference>
<dbReference type="GO" id="GO:0001228">
    <property type="term" value="F:DNA-binding transcription activator activity, RNA polymerase II-specific"/>
    <property type="evidence" value="ECO:0007669"/>
    <property type="project" value="TreeGrafter"/>
</dbReference>
<dbReference type="PROSITE" id="PS50217">
    <property type="entry name" value="BZIP"/>
    <property type="match status" value="1"/>
</dbReference>
<dbReference type="InterPro" id="IPR046347">
    <property type="entry name" value="bZIP_sf"/>
</dbReference>
<comment type="similarity">
    <text evidence="2">Belongs to the bZIP family.</text>
</comment>
<evidence type="ECO:0000313" key="11">
    <source>
        <dbReference type="Proteomes" id="UP000282613"/>
    </source>
</evidence>
<feature type="compositionally biased region" description="Low complexity" evidence="8">
    <location>
        <begin position="669"/>
        <end position="681"/>
    </location>
</feature>
<dbReference type="PANTHER" id="PTHR13044">
    <property type="entry name" value="ACTIVATING TRANSCRIPTION FACTOR ATF 4/5"/>
    <property type="match status" value="1"/>
</dbReference>
<feature type="coiled-coil region" evidence="7">
    <location>
        <begin position="622"/>
        <end position="656"/>
    </location>
</feature>
<keyword evidence="11" id="KW-1185">Reference proteome</keyword>
<dbReference type="EMBL" id="UYRS01018961">
    <property type="protein sequence ID" value="VDK41526.1"/>
    <property type="molecule type" value="Genomic_DNA"/>
</dbReference>
<dbReference type="GO" id="GO:0005634">
    <property type="term" value="C:nucleus"/>
    <property type="evidence" value="ECO:0007669"/>
    <property type="project" value="UniProtKB-SubCell"/>
</dbReference>
<organism evidence="12">
    <name type="scientific">Taenia asiatica</name>
    <name type="common">Asian tapeworm</name>
    <dbReference type="NCBI Taxonomy" id="60517"/>
    <lineage>
        <taxon>Eukaryota</taxon>
        <taxon>Metazoa</taxon>
        <taxon>Spiralia</taxon>
        <taxon>Lophotrochozoa</taxon>
        <taxon>Platyhelminthes</taxon>
        <taxon>Cestoda</taxon>
        <taxon>Eucestoda</taxon>
        <taxon>Cyclophyllidea</taxon>
        <taxon>Taeniidae</taxon>
        <taxon>Taenia</taxon>
    </lineage>
</organism>
<dbReference type="OrthoDB" id="2187714at2759"/>
<dbReference type="SUPFAM" id="SSF57959">
    <property type="entry name" value="Leucine zipper domain"/>
    <property type="match status" value="1"/>
</dbReference>
<comment type="subcellular location">
    <subcellularLocation>
        <location evidence="1">Nucleus</location>
    </subcellularLocation>
</comment>
<dbReference type="PROSITE" id="PS00036">
    <property type="entry name" value="BZIP_BASIC"/>
    <property type="match status" value="1"/>
</dbReference>
<name>A0A158RAD2_TAEAS</name>
<dbReference type="Gene3D" id="1.20.5.170">
    <property type="match status" value="1"/>
</dbReference>
<feature type="compositionally biased region" description="Basic and acidic residues" evidence="8">
    <location>
        <begin position="125"/>
        <end position="137"/>
    </location>
</feature>
<evidence type="ECO:0000256" key="7">
    <source>
        <dbReference type="SAM" id="Coils"/>
    </source>
</evidence>
<dbReference type="InterPro" id="IPR004827">
    <property type="entry name" value="bZIP"/>
</dbReference>
<evidence type="ECO:0000256" key="2">
    <source>
        <dbReference type="ARBA" id="ARBA00007163"/>
    </source>
</evidence>
<evidence type="ECO:0000256" key="6">
    <source>
        <dbReference type="ARBA" id="ARBA00023242"/>
    </source>
</evidence>
<dbReference type="Proteomes" id="UP000282613">
    <property type="component" value="Unassembled WGS sequence"/>
</dbReference>
<dbReference type="PANTHER" id="PTHR13044:SF14">
    <property type="entry name" value="CRYPTOCEPHAL, ISOFORM A"/>
    <property type="match status" value="1"/>
</dbReference>
<feature type="region of interest" description="Disordered" evidence="8">
    <location>
        <begin position="125"/>
        <end position="165"/>
    </location>
</feature>
<dbReference type="SMART" id="SM00338">
    <property type="entry name" value="BRLZ"/>
    <property type="match status" value="1"/>
</dbReference>
<reference evidence="10 11" key="2">
    <citation type="submission" date="2018-11" db="EMBL/GenBank/DDBJ databases">
        <authorList>
            <consortium name="Pathogen Informatics"/>
        </authorList>
    </citation>
    <scope>NUCLEOTIDE SEQUENCE [LARGE SCALE GENOMIC DNA]</scope>
</reference>
<evidence type="ECO:0000256" key="3">
    <source>
        <dbReference type="ARBA" id="ARBA00023015"/>
    </source>
</evidence>
<evidence type="ECO:0000256" key="4">
    <source>
        <dbReference type="ARBA" id="ARBA00023125"/>
    </source>
</evidence>
<keyword evidence="3" id="KW-0805">Transcription regulation</keyword>
<evidence type="ECO:0000259" key="9">
    <source>
        <dbReference type="PROSITE" id="PS50217"/>
    </source>
</evidence>
<accession>A0A158RAD2</accession>
<evidence type="ECO:0000313" key="10">
    <source>
        <dbReference type="EMBL" id="VDK41526.1"/>
    </source>
</evidence>
<feature type="compositionally biased region" description="Low complexity" evidence="8">
    <location>
        <begin position="237"/>
        <end position="259"/>
    </location>
</feature>
<protein>
    <submittedName>
        <fullName evidence="12">BZIP domain-containing protein</fullName>
    </submittedName>
</protein>
<dbReference type="GO" id="GO:0000977">
    <property type="term" value="F:RNA polymerase II transcription regulatory region sequence-specific DNA binding"/>
    <property type="evidence" value="ECO:0007669"/>
    <property type="project" value="TreeGrafter"/>
</dbReference>
<keyword evidence="5" id="KW-0804">Transcription</keyword>
<keyword evidence="6" id="KW-0539">Nucleus</keyword>
<evidence type="ECO:0000256" key="8">
    <source>
        <dbReference type="SAM" id="MobiDB-lite"/>
    </source>
</evidence>
<feature type="region of interest" description="Disordered" evidence="8">
    <location>
        <begin position="668"/>
        <end position="690"/>
    </location>
</feature>
<feature type="region of interest" description="Disordered" evidence="8">
    <location>
        <begin position="436"/>
        <end position="484"/>
    </location>
</feature>
<keyword evidence="7" id="KW-0175">Coiled coil</keyword>